<sequence length="256" mass="28906">MTSLPPNGGVDPERLAEDEQMHRHFAQEIVNAGGGITTWLNHWSLMHANWPALRAMDRIGFDGTFLQLALYRAGHHVHRTSADLVLPHVLHHLLPEGSRIVAIGAAPGVAQQASLRMGPHDIRSFDGYKELRQVRNNPSVVVDFQPHLILVGLGAGLQEEVAVELHAACPDAIVCTTGGWLDQLARSEHYFPRWVHKLRLGWAWRILHEPRRVLRRYTFDALTFTRKSRSLIAKVESLGVWDDYAIRPDKPARESF</sequence>
<dbReference type="Pfam" id="PF03808">
    <property type="entry name" value="Glyco_tran_WecG"/>
    <property type="match status" value="1"/>
</dbReference>
<evidence type="ECO:0000256" key="1">
    <source>
        <dbReference type="ARBA" id="ARBA00022676"/>
    </source>
</evidence>
<name>A0A3P1SEV6_9ACTO</name>
<keyword evidence="1" id="KW-0328">Glycosyltransferase</keyword>
<dbReference type="RefSeq" id="WP_124869244.1">
    <property type="nucleotide sequence ID" value="NZ_RQZF01000003.1"/>
</dbReference>
<evidence type="ECO:0000313" key="4">
    <source>
        <dbReference type="Proteomes" id="UP000280444"/>
    </source>
</evidence>
<comment type="caution">
    <text evidence="3">The sequence shown here is derived from an EMBL/GenBank/DDBJ whole genome shotgun (WGS) entry which is preliminary data.</text>
</comment>
<keyword evidence="4" id="KW-1185">Reference proteome</keyword>
<gene>
    <name evidence="3" type="ORF">EII11_04530</name>
</gene>
<dbReference type="AlphaFoldDB" id="A0A3P1SEV6"/>
<accession>A0A3P1SEV6</accession>
<proteinExistence type="predicted"/>
<dbReference type="OrthoDB" id="9771846at2"/>
<dbReference type="EMBL" id="RQZF01000003">
    <property type="protein sequence ID" value="RRC95546.1"/>
    <property type="molecule type" value="Genomic_DNA"/>
</dbReference>
<dbReference type="Proteomes" id="UP000280444">
    <property type="component" value="Unassembled WGS sequence"/>
</dbReference>
<evidence type="ECO:0000313" key="3">
    <source>
        <dbReference type="EMBL" id="RRC95546.1"/>
    </source>
</evidence>
<dbReference type="CDD" id="cd06533">
    <property type="entry name" value="Glyco_transf_WecG_TagA"/>
    <property type="match status" value="1"/>
</dbReference>
<keyword evidence="2 3" id="KW-0808">Transferase</keyword>
<dbReference type="GO" id="GO:0016758">
    <property type="term" value="F:hexosyltransferase activity"/>
    <property type="evidence" value="ECO:0007669"/>
    <property type="project" value="TreeGrafter"/>
</dbReference>
<organism evidence="3 4">
    <name type="scientific">Schaalia canis</name>
    <dbReference type="NCBI Taxonomy" id="100469"/>
    <lineage>
        <taxon>Bacteria</taxon>
        <taxon>Bacillati</taxon>
        <taxon>Actinomycetota</taxon>
        <taxon>Actinomycetes</taxon>
        <taxon>Actinomycetales</taxon>
        <taxon>Actinomycetaceae</taxon>
        <taxon>Schaalia</taxon>
    </lineage>
</organism>
<dbReference type="InterPro" id="IPR004629">
    <property type="entry name" value="WecG_TagA_CpsF"/>
</dbReference>
<dbReference type="PANTHER" id="PTHR34136">
    <property type="match status" value="1"/>
</dbReference>
<evidence type="ECO:0000256" key="2">
    <source>
        <dbReference type="ARBA" id="ARBA00022679"/>
    </source>
</evidence>
<protein>
    <submittedName>
        <fullName evidence="3">Glycosyltransferase</fullName>
    </submittedName>
</protein>
<reference evidence="3 4" key="1">
    <citation type="submission" date="2018-11" db="EMBL/GenBank/DDBJ databases">
        <title>Genomes From Bacteria Associated with the Canine Oral Cavity: a Test Case for Automated Genome-Based Taxonomic Assignment.</title>
        <authorList>
            <person name="Coil D.A."/>
            <person name="Jospin G."/>
            <person name="Darling A.E."/>
            <person name="Wallis C."/>
            <person name="Davis I.J."/>
            <person name="Harris S."/>
            <person name="Eisen J.A."/>
            <person name="Holcombe L.J."/>
            <person name="O'Flynn C."/>
        </authorList>
    </citation>
    <scope>NUCLEOTIDE SEQUENCE [LARGE SCALE GENOMIC DNA]</scope>
    <source>
        <strain evidence="3 4">OH770</strain>
    </source>
</reference>
<dbReference type="PANTHER" id="PTHR34136:SF1">
    <property type="entry name" value="UDP-N-ACETYL-D-MANNOSAMINURONIC ACID TRANSFERASE"/>
    <property type="match status" value="1"/>
</dbReference>